<evidence type="ECO:0000313" key="6">
    <source>
        <dbReference type="EMBL" id="ELU38567.1"/>
    </source>
</evidence>
<feature type="transmembrane region" description="Helical" evidence="5">
    <location>
        <begin position="91"/>
        <end position="109"/>
    </location>
</feature>
<evidence type="ECO:0000256" key="4">
    <source>
        <dbReference type="ARBA" id="ARBA00023136"/>
    </source>
</evidence>
<comment type="caution">
    <text evidence="6">The sequence shown here is derived from an EMBL/GenBank/DDBJ whole genome shotgun (WGS) entry which is preliminary data.</text>
</comment>
<comment type="subcellular location">
    <subcellularLocation>
        <location evidence="1">Membrane</location>
        <topology evidence="1">Multi-pass membrane protein</topology>
    </subcellularLocation>
</comment>
<keyword evidence="2 5" id="KW-0812">Transmembrane</keyword>
<dbReference type="SUPFAM" id="SSF103473">
    <property type="entry name" value="MFS general substrate transporter"/>
    <property type="match status" value="1"/>
</dbReference>
<dbReference type="OMA" id="WINLRTV"/>
<dbReference type="AlphaFoldDB" id="L8WP62"/>
<keyword evidence="7" id="KW-1185">Reference proteome</keyword>
<evidence type="ECO:0000256" key="1">
    <source>
        <dbReference type="ARBA" id="ARBA00004141"/>
    </source>
</evidence>
<dbReference type="GO" id="GO:0005886">
    <property type="term" value="C:plasma membrane"/>
    <property type="evidence" value="ECO:0007669"/>
    <property type="project" value="TreeGrafter"/>
</dbReference>
<keyword evidence="3 5" id="KW-1133">Transmembrane helix</keyword>
<organism evidence="6 7">
    <name type="scientific">Thanatephorus cucumeris (strain AG1-IA)</name>
    <name type="common">Rice sheath blight fungus</name>
    <name type="synonym">Rhizoctonia solani</name>
    <dbReference type="NCBI Taxonomy" id="983506"/>
    <lineage>
        <taxon>Eukaryota</taxon>
        <taxon>Fungi</taxon>
        <taxon>Dikarya</taxon>
        <taxon>Basidiomycota</taxon>
        <taxon>Agaricomycotina</taxon>
        <taxon>Agaricomycetes</taxon>
        <taxon>Cantharellales</taxon>
        <taxon>Ceratobasidiaceae</taxon>
        <taxon>Rhizoctonia</taxon>
        <taxon>Rhizoctonia solani AG-1</taxon>
    </lineage>
</organism>
<evidence type="ECO:0000256" key="5">
    <source>
        <dbReference type="SAM" id="Phobius"/>
    </source>
</evidence>
<evidence type="ECO:0000256" key="2">
    <source>
        <dbReference type="ARBA" id="ARBA00022692"/>
    </source>
</evidence>
<gene>
    <name evidence="6" type="ORF">AG1IA_07415</name>
</gene>
<dbReference type="EMBL" id="AFRT01002126">
    <property type="protein sequence ID" value="ELU38567.1"/>
    <property type="molecule type" value="Genomic_DNA"/>
</dbReference>
<protein>
    <submittedName>
        <fullName evidence="6">Uncharacterized protein</fullName>
    </submittedName>
</protein>
<dbReference type="STRING" id="983506.L8WP62"/>
<feature type="transmembrane region" description="Helical" evidence="5">
    <location>
        <begin position="130"/>
        <end position="150"/>
    </location>
</feature>
<sequence length="345" mass="37969">MWIRLDEIGNTIVDPTCYAYFLETPVFVRHKERCLPVSSAKLCHPTAWHRTVPLLNSSRILVADCRILGFVTCLLLPLQWGGNTKPWKDKVVIALFCLFAVIFIAFLLWEKRKGSKGILPLSLFRHRTQIGTCIEAFMIYMAMILATYYLPLQSGIDILPFMLACVSKNITFISEGTTDLAGKLPRARVPLVSAVASGLLFGLNDVDISSARLAGFQILLGVGLGGSLQNVIIAIQAEYNHDEKMIPQATVRGIIGIAVAGAVFANKLASSLFDIAPNFPPEVAEGVRQSVTIIYTLPPDQQGVVIQAYVRALNYVYLVGVPVVSEQTIKAAIYELNDLCWNRSV</sequence>
<reference evidence="6 7" key="1">
    <citation type="journal article" date="2013" name="Nat. Commun.">
        <title>The evolution and pathogenic mechanisms of the rice sheath blight pathogen.</title>
        <authorList>
            <person name="Zheng A."/>
            <person name="Lin R."/>
            <person name="Xu L."/>
            <person name="Qin P."/>
            <person name="Tang C."/>
            <person name="Ai P."/>
            <person name="Zhang D."/>
            <person name="Liu Y."/>
            <person name="Sun Z."/>
            <person name="Feng H."/>
            <person name="Wang Y."/>
            <person name="Chen Y."/>
            <person name="Liang X."/>
            <person name="Fu R."/>
            <person name="Li Q."/>
            <person name="Zhang J."/>
            <person name="Yu X."/>
            <person name="Xie Z."/>
            <person name="Ding L."/>
            <person name="Guan P."/>
            <person name="Tang J."/>
            <person name="Liang Y."/>
            <person name="Wang S."/>
            <person name="Deng Q."/>
            <person name="Li S."/>
            <person name="Zhu J."/>
            <person name="Wang L."/>
            <person name="Liu H."/>
            <person name="Li P."/>
        </authorList>
    </citation>
    <scope>NUCLEOTIDE SEQUENCE [LARGE SCALE GENOMIC DNA]</scope>
    <source>
        <strain evidence="7">AG-1 IA</strain>
    </source>
</reference>
<dbReference type="OrthoDB" id="10021397at2759"/>
<evidence type="ECO:0000313" key="7">
    <source>
        <dbReference type="Proteomes" id="UP000011668"/>
    </source>
</evidence>
<dbReference type="InterPro" id="IPR036259">
    <property type="entry name" value="MFS_trans_sf"/>
</dbReference>
<dbReference type="HOGENOM" id="CLU_000960_8_0_1"/>
<feature type="transmembrane region" description="Helical" evidence="5">
    <location>
        <begin position="218"/>
        <end position="237"/>
    </location>
</feature>
<proteinExistence type="predicted"/>
<evidence type="ECO:0000256" key="3">
    <source>
        <dbReference type="ARBA" id="ARBA00022989"/>
    </source>
</evidence>
<accession>L8WP62</accession>
<dbReference type="PANTHER" id="PTHR23501">
    <property type="entry name" value="MAJOR FACILITATOR SUPERFAMILY"/>
    <property type="match status" value="1"/>
</dbReference>
<name>L8WP62_THACA</name>
<keyword evidence="4 5" id="KW-0472">Membrane</keyword>
<dbReference type="GO" id="GO:0022857">
    <property type="term" value="F:transmembrane transporter activity"/>
    <property type="evidence" value="ECO:0007669"/>
    <property type="project" value="TreeGrafter"/>
</dbReference>
<dbReference type="Proteomes" id="UP000011668">
    <property type="component" value="Unassembled WGS sequence"/>
</dbReference>
<dbReference type="PANTHER" id="PTHR23501:SF198">
    <property type="entry name" value="AZOLE RESISTANCE PROTEIN 1-RELATED"/>
    <property type="match status" value="1"/>
</dbReference>
<feature type="transmembrane region" description="Helical" evidence="5">
    <location>
        <begin position="60"/>
        <end position="79"/>
    </location>
</feature>